<dbReference type="GO" id="GO:0020037">
    <property type="term" value="F:heme binding"/>
    <property type="evidence" value="ECO:0007669"/>
    <property type="project" value="InterPro"/>
</dbReference>
<evidence type="ECO:0000256" key="13">
    <source>
        <dbReference type="PIRSR" id="PIRSR602401-1"/>
    </source>
</evidence>
<keyword evidence="7" id="KW-0256">Endoplasmic reticulum</keyword>
<evidence type="ECO:0000256" key="8">
    <source>
        <dbReference type="ARBA" id="ARBA00022848"/>
    </source>
</evidence>
<evidence type="ECO:0000256" key="6">
    <source>
        <dbReference type="ARBA" id="ARBA00022723"/>
    </source>
</evidence>
<keyword evidence="11" id="KW-0503">Monooxygenase</keyword>
<comment type="cofactor">
    <cofactor evidence="1 13">
        <name>heme</name>
        <dbReference type="ChEBI" id="CHEBI:30413"/>
    </cofactor>
</comment>
<accession>A0A9N7YGH4</accession>
<evidence type="ECO:0000256" key="4">
    <source>
        <dbReference type="ARBA" id="ARBA00010617"/>
    </source>
</evidence>
<dbReference type="Proteomes" id="UP001153269">
    <property type="component" value="Unassembled WGS sequence"/>
</dbReference>
<dbReference type="GO" id="GO:0005506">
    <property type="term" value="F:iron ion binding"/>
    <property type="evidence" value="ECO:0007669"/>
    <property type="project" value="InterPro"/>
</dbReference>
<keyword evidence="14" id="KW-0812">Transmembrane</keyword>
<dbReference type="InterPro" id="IPR001128">
    <property type="entry name" value="Cyt_P450"/>
</dbReference>
<evidence type="ECO:0000256" key="1">
    <source>
        <dbReference type="ARBA" id="ARBA00001971"/>
    </source>
</evidence>
<evidence type="ECO:0000256" key="2">
    <source>
        <dbReference type="ARBA" id="ARBA00004174"/>
    </source>
</evidence>
<name>A0A9N7YGH4_PLEPL</name>
<organism evidence="15 16">
    <name type="scientific">Pleuronectes platessa</name>
    <name type="common">European plaice</name>
    <dbReference type="NCBI Taxonomy" id="8262"/>
    <lineage>
        <taxon>Eukaryota</taxon>
        <taxon>Metazoa</taxon>
        <taxon>Chordata</taxon>
        <taxon>Craniata</taxon>
        <taxon>Vertebrata</taxon>
        <taxon>Euteleostomi</taxon>
        <taxon>Actinopterygii</taxon>
        <taxon>Neopterygii</taxon>
        <taxon>Teleostei</taxon>
        <taxon>Neoteleostei</taxon>
        <taxon>Acanthomorphata</taxon>
        <taxon>Carangaria</taxon>
        <taxon>Pleuronectiformes</taxon>
        <taxon>Pleuronectoidei</taxon>
        <taxon>Pleuronectidae</taxon>
        <taxon>Pleuronectes</taxon>
    </lineage>
</organism>
<comment type="caution">
    <text evidence="15">The sequence shown here is derived from an EMBL/GenBank/DDBJ whole genome shotgun (WGS) entry which is preliminary data.</text>
</comment>
<dbReference type="EMBL" id="CADEAL010000652">
    <property type="protein sequence ID" value="CAB1423379.1"/>
    <property type="molecule type" value="Genomic_DNA"/>
</dbReference>
<evidence type="ECO:0000256" key="10">
    <source>
        <dbReference type="ARBA" id="ARBA00023004"/>
    </source>
</evidence>
<dbReference type="GO" id="GO:0004508">
    <property type="term" value="F:steroid 17-alpha-monooxygenase activity"/>
    <property type="evidence" value="ECO:0007669"/>
    <property type="project" value="TreeGrafter"/>
</dbReference>
<evidence type="ECO:0000256" key="12">
    <source>
        <dbReference type="ARBA" id="ARBA00023136"/>
    </source>
</evidence>
<feature type="binding site" description="axial binding residue" evidence="13">
    <location>
        <position position="449"/>
    </location>
    <ligand>
        <name>heme</name>
        <dbReference type="ChEBI" id="CHEBI:30413"/>
    </ligand>
    <ligandPart>
        <name>Fe</name>
        <dbReference type="ChEBI" id="CHEBI:18248"/>
    </ligandPart>
</feature>
<dbReference type="PRINTS" id="PR00385">
    <property type="entry name" value="P450"/>
</dbReference>
<dbReference type="PANTHER" id="PTHR24289:SF19">
    <property type="entry name" value="CYTOCHROME P450 FAMILY 17 POLYPEPTIDE 2"/>
    <property type="match status" value="1"/>
</dbReference>
<comment type="subcellular location">
    <subcellularLocation>
        <location evidence="3">Endoplasmic reticulum membrane</location>
        <topology evidence="3">Peripheral membrane protein</topology>
    </subcellularLocation>
    <subcellularLocation>
        <location evidence="2">Microsome membrane</location>
        <topology evidence="2">Peripheral membrane protein</topology>
    </subcellularLocation>
</comment>
<dbReference type="PRINTS" id="PR00463">
    <property type="entry name" value="EP450I"/>
</dbReference>
<dbReference type="InterPro" id="IPR036396">
    <property type="entry name" value="Cyt_P450_sf"/>
</dbReference>
<keyword evidence="8" id="KW-0492">Microsome</keyword>
<keyword evidence="5 13" id="KW-0349">Heme</keyword>
<evidence type="ECO:0000313" key="16">
    <source>
        <dbReference type="Proteomes" id="UP001153269"/>
    </source>
</evidence>
<reference evidence="15" key="1">
    <citation type="submission" date="2020-03" db="EMBL/GenBank/DDBJ databases">
        <authorList>
            <person name="Weist P."/>
        </authorList>
    </citation>
    <scope>NUCLEOTIDE SEQUENCE</scope>
</reference>
<evidence type="ECO:0000256" key="11">
    <source>
        <dbReference type="ARBA" id="ARBA00023033"/>
    </source>
</evidence>
<keyword evidence="12 14" id="KW-0472">Membrane</keyword>
<dbReference type="Gene3D" id="1.10.630.10">
    <property type="entry name" value="Cytochrome P450"/>
    <property type="match status" value="1"/>
</dbReference>
<dbReference type="GO" id="GO:0042448">
    <property type="term" value="P:progesterone metabolic process"/>
    <property type="evidence" value="ECO:0007669"/>
    <property type="project" value="TreeGrafter"/>
</dbReference>
<proteinExistence type="inferred from homology"/>
<keyword evidence="14" id="KW-1133">Transmembrane helix</keyword>
<evidence type="ECO:0000256" key="3">
    <source>
        <dbReference type="ARBA" id="ARBA00004406"/>
    </source>
</evidence>
<evidence type="ECO:0008006" key="17">
    <source>
        <dbReference type="Google" id="ProtNLM"/>
    </source>
</evidence>
<dbReference type="GO" id="GO:0005789">
    <property type="term" value="C:endoplasmic reticulum membrane"/>
    <property type="evidence" value="ECO:0007669"/>
    <property type="project" value="UniProtKB-SubCell"/>
</dbReference>
<keyword evidence="6 13" id="KW-0479">Metal-binding</keyword>
<keyword evidence="16" id="KW-1185">Reference proteome</keyword>
<dbReference type="InterPro" id="IPR002401">
    <property type="entry name" value="Cyt_P450_E_grp-I"/>
</dbReference>
<dbReference type="AlphaFoldDB" id="A0A9N7YGH4"/>
<feature type="transmembrane region" description="Helical" evidence="14">
    <location>
        <begin position="20"/>
        <end position="37"/>
    </location>
</feature>
<evidence type="ECO:0000256" key="7">
    <source>
        <dbReference type="ARBA" id="ARBA00022824"/>
    </source>
</evidence>
<comment type="similarity">
    <text evidence="4">Belongs to the cytochrome P450 family.</text>
</comment>
<evidence type="ECO:0000313" key="15">
    <source>
        <dbReference type="EMBL" id="CAB1423379.1"/>
    </source>
</evidence>
<sequence length="597" mass="66166">MFTRLLSSLSPCISLPYSPSSLFLLVLFLLVVLFFISRRSGTNHPSSPPLPHPSIPCIPRLPLLGSLPWLGGRLPPHLLFTRLVSRYGSLYALYLGPHYTVVVNDHQHAREVLLQRGRDFAGRPSMVTTDLLTRGGKDIAFADYSPLWKLHRRLVHNSFTLFGEGSSRLQDIVSVLELLSGGRRGFDPSPAVTRAITNVVCTLVFSATYRHGDAELQEVMQYNDGIVQTIARGGLVDIYPWMKVFPNSSLRKLKDCIIVRDRLLTRKLEEHKASLSDGDPRDLLDALLKGKTDRSSGSEGELITDDHVLMTAAEAFGAGVETTSTTLLWILAYLLHHPEVQDRVQKELDEQIGNDRAVSVSDRGRLPYLDCVINEGMRIRPVSPVLIPHTAMTRSSIGGHSVGPGTRVLVNMWSIHHDPRHWDKPDLFNPGSTGHTLLLPAIWGGASVCVGESLARLELFLFLSSLLQRMSFRLPDGGPSPNLQGRLGVVLQPLPYKVVVTPRAGWEGGANRKISLSSPKSKPAQNQIPASVEETFSFCQNLLWNRRVVESGQRQMTRKPGGRMCSRRNEDNVIPVRGVTHPKETMFAPCGTEGRRA</sequence>
<gene>
    <name evidence="15" type="ORF">PLEPLA_LOCUS11298</name>
</gene>
<dbReference type="PANTHER" id="PTHR24289">
    <property type="entry name" value="STEROID 17-ALPHA-HYDROXYLASE/17,20 LYASE"/>
    <property type="match status" value="1"/>
</dbReference>
<protein>
    <recommendedName>
        <fullName evidence="17">Cytochrome P450, family 17, subfamily A, polypeptide 2</fullName>
    </recommendedName>
</protein>
<evidence type="ECO:0000256" key="9">
    <source>
        <dbReference type="ARBA" id="ARBA00023002"/>
    </source>
</evidence>
<evidence type="ECO:0000256" key="14">
    <source>
        <dbReference type="SAM" id="Phobius"/>
    </source>
</evidence>
<keyword evidence="10 13" id="KW-0408">Iron</keyword>
<dbReference type="Pfam" id="PF00067">
    <property type="entry name" value="p450"/>
    <property type="match status" value="1"/>
</dbReference>
<keyword evidence="9" id="KW-0560">Oxidoreductase</keyword>
<dbReference type="GO" id="GO:0042446">
    <property type="term" value="P:hormone biosynthetic process"/>
    <property type="evidence" value="ECO:0007669"/>
    <property type="project" value="TreeGrafter"/>
</dbReference>
<dbReference type="FunFam" id="1.10.630.10:FF:000238">
    <property type="entry name" value="Cytochrome P450 2A6"/>
    <property type="match status" value="1"/>
</dbReference>
<dbReference type="SUPFAM" id="SSF48264">
    <property type="entry name" value="Cytochrome P450"/>
    <property type="match status" value="1"/>
</dbReference>
<evidence type="ECO:0000256" key="5">
    <source>
        <dbReference type="ARBA" id="ARBA00022617"/>
    </source>
</evidence>